<dbReference type="Gene3D" id="1.20.1070.10">
    <property type="entry name" value="Rhodopsin 7-helix transmembrane proteins"/>
    <property type="match status" value="1"/>
</dbReference>
<evidence type="ECO:0000256" key="6">
    <source>
        <dbReference type="ARBA" id="ARBA00023136"/>
    </source>
</evidence>
<feature type="transmembrane region" description="Helical" evidence="10">
    <location>
        <begin position="268"/>
        <end position="290"/>
    </location>
</feature>
<feature type="transmembrane region" description="Helical" evidence="10">
    <location>
        <begin position="147"/>
        <end position="171"/>
    </location>
</feature>
<keyword evidence="4 10" id="KW-1133">Transmembrane helix</keyword>
<dbReference type="WBParaSite" id="L893_g302.t1">
    <property type="protein sequence ID" value="L893_g302.t1"/>
    <property type="gene ID" value="L893_g302"/>
</dbReference>
<keyword evidence="7 9" id="KW-0675">Receptor</keyword>
<dbReference type="SMART" id="SM01381">
    <property type="entry name" value="7TM_GPCR_Srsx"/>
    <property type="match status" value="1"/>
</dbReference>
<evidence type="ECO:0000256" key="1">
    <source>
        <dbReference type="ARBA" id="ARBA00004651"/>
    </source>
</evidence>
<feature type="transmembrane region" description="Helical" evidence="10">
    <location>
        <begin position="191"/>
        <end position="214"/>
    </location>
</feature>
<dbReference type="PRINTS" id="PR00237">
    <property type="entry name" value="GPCRRHODOPSN"/>
</dbReference>
<name>A0A1I7ZV35_9BILA</name>
<organism evidence="12 13">
    <name type="scientific">Steinernema glaseri</name>
    <dbReference type="NCBI Taxonomy" id="37863"/>
    <lineage>
        <taxon>Eukaryota</taxon>
        <taxon>Metazoa</taxon>
        <taxon>Ecdysozoa</taxon>
        <taxon>Nematoda</taxon>
        <taxon>Chromadorea</taxon>
        <taxon>Rhabditida</taxon>
        <taxon>Tylenchina</taxon>
        <taxon>Panagrolaimomorpha</taxon>
        <taxon>Strongyloidoidea</taxon>
        <taxon>Steinernematidae</taxon>
        <taxon>Steinernema</taxon>
    </lineage>
</organism>
<dbReference type="Proteomes" id="UP000095287">
    <property type="component" value="Unplaced"/>
</dbReference>
<feature type="transmembrane region" description="Helical" evidence="10">
    <location>
        <begin position="12"/>
        <end position="33"/>
    </location>
</feature>
<dbReference type="CDD" id="cd00637">
    <property type="entry name" value="7tm_classA_rhodopsin-like"/>
    <property type="match status" value="1"/>
</dbReference>
<keyword evidence="3 9" id="KW-0812">Transmembrane</keyword>
<dbReference type="PROSITE" id="PS00237">
    <property type="entry name" value="G_PROTEIN_RECEP_F1_1"/>
    <property type="match status" value="1"/>
</dbReference>
<comment type="subcellular location">
    <subcellularLocation>
        <location evidence="1">Cell membrane</location>
        <topology evidence="1">Multi-pass membrane protein</topology>
    </subcellularLocation>
</comment>
<keyword evidence="12" id="KW-1185">Reference proteome</keyword>
<dbReference type="Pfam" id="PF00001">
    <property type="entry name" value="7tm_1"/>
    <property type="match status" value="1"/>
</dbReference>
<feature type="transmembrane region" description="Helical" evidence="10">
    <location>
        <begin position="235"/>
        <end position="256"/>
    </location>
</feature>
<evidence type="ECO:0000256" key="7">
    <source>
        <dbReference type="ARBA" id="ARBA00023170"/>
    </source>
</evidence>
<evidence type="ECO:0000256" key="2">
    <source>
        <dbReference type="ARBA" id="ARBA00022475"/>
    </source>
</evidence>
<dbReference type="SUPFAM" id="SSF81321">
    <property type="entry name" value="Family A G protein-coupled receptor-like"/>
    <property type="match status" value="1"/>
</dbReference>
<protein>
    <submittedName>
        <fullName evidence="13">G_PROTEIN_RECEP_F1_2 domain-containing protein</fullName>
    </submittedName>
</protein>
<reference evidence="13" key="1">
    <citation type="submission" date="2016-11" db="UniProtKB">
        <authorList>
            <consortium name="WormBaseParasite"/>
        </authorList>
    </citation>
    <scope>IDENTIFICATION</scope>
</reference>
<evidence type="ECO:0000313" key="12">
    <source>
        <dbReference type="Proteomes" id="UP000095287"/>
    </source>
</evidence>
<feature type="transmembrane region" description="Helical" evidence="10">
    <location>
        <begin position="45"/>
        <end position="71"/>
    </location>
</feature>
<keyword evidence="6 10" id="KW-0472">Membrane</keyword>
<evidence type="ECO:0000256" key="3">
    <source>
        <dbReference type="ARBA" id="ARBA00022692"/>
    </source>
</evidence>
<keyword evidence="8 9" id="KW-0807">Transducer</keyword>
<proteinExistence type="inferred from homology"/>
<feature type="transmembrane region" description="Helical" evidence="10">
    <location>
        <begin position="91"/>
        <end position="110"/>
    </location>
</feature>
<dbReference type="PANTHER" id="PTHR24249:SF372">
    <property type="entry name" value="G-PROTEIN COUPLED RECEPTORS FAMILY 1 PROFILE DOMAIN-CONTAINING PROTEIN"/>
    <property type="match status" value="1"/>
</dbReference>
<dbReference type="InterPro" id="IPR000276">
    <property type="entry name" value="GPCR_Rhodpsn"/>
</dbReference>
<keyword evidence="5 9" id="KW-0297">G-protein coupled receptor</keyword>
<dbReference type="AlphaFoldDB" id="A0A1I7ZV35"/>
<dbReference type="GO" id="GO:0005886">
    <property type="term" value="C:plasma membrane"/>
    <property type="evidence" value="ECO:0007669"/>
    <property type="project" value="UniProtKB-SubCell"/>
</dbReference>
<dbReference type="InterPro" id="IPR017452">
    <property type="entry name" value="GPCR_Rhodpsn_7TM"/>
</dbReference>
<evidence type="ECO:0000259" key="11">
    <source>
        <dbReference type="PROSITE" id="PS50262"/>
    </source>
</evidence>
<sequence>MAALDEHIAFSIFRLLIMVISVTGNALSLFIILANKKMRQKGTNLLFAQLAFADFVLGLGAGARGLSTILFQHRPALHEKGLCLMLGSPTVFGVHLSQTTMIAIAFDRFLCVRFPVFYRHSVLILESERPLVSITLTYSLQECSSFLLPRCIACILYSCLGTAASYIGVSFGDKVTICSTGTAITAWYSTYWLVFATVLTVILYLAYITIYVLFRRQSASAFGKSSTQRAVFGTVTALLVSYFVLWCAPNVLFVVFKYNDFPAPFLGYIGVLTGVGGALSSTTNVFIYGWKHPELKCQLKKMLGRLKVAKTTSNLVRSMS</sequence>
<evidence type="ECO:0000256" key="10">
    <source>
        <dbReference type="SAM" id="Phobius"/>
    </source>
</evidence>
<accession>A0A1I7ZV35</accession>
<dbReference type="PROSITE" id="PS50262">
    <property type="entry name" value="G_PROTEIN_RECEP_F1_2"/>
    <property type="match status" value="1"/>
</dbReference>
<keyword evidence="2" id="KW-1003">Cell membrane</keyword>
<evidence type="ECO:0000313" key="13">
    <source>
        <dbReference type="WBParaSite" id="L893_g302.t1"/>
    </source>
</evidence>
<evidence type="ECO:0000256" key="8">
    <source>
        <dbReference type="ARBA" id="ARBA00023224"/>
    </source>
</evidence>
<feature type="domain" description="G-protein coupled receptors family 1 profile" evidence="11">
    <location>
        <begin position="24"/>
        <end position="288"/>
    </location>
</feature>
<dbReference type="InterPro" id="IPR050569">
    <property type="entry name" value="TAAR"/>
</dbReference>
<comment type="similarity">
    <text evidence="9">Belongs to the G-protein coupled receptor 1 family.</text>
</comment>
<evidence type="ECO:0000256" key="5">
    <source>
        <dbReference type="ARBA" id="ARBA00023040"/>
    </source>
</evidence>
<dbReference type="PANTHER" id="PTHR24249">
    <property type="entry name" value="HISTAMINE RECEPTOR-RELATED G-PROTEIN COUPLED RECEPTOR"/>
    <property type="match status" value="1"/>
</dbReference>
<evidence type="ECO:0000256" key="9">
    <source>
        <dbReference type="RuleBase" id="RU000688"/>
    </source>
</evidence>
<dbReference type="GO" id="GO:0004930">
    <property type="term" value="F:G protein-coupled receptor activity"/>
    <property type="evidence" value="ECO:0007669"/>
    <property type="project" value="UniProtKB-KW"/>
</dbReference>
<evidence type="ECO:0000256" key="4">
    <source>
        <dbReference type="ARBA" id="ARBA00022989"/>
    </source>
</evidence>